<keyword evidence="3 6" id="KW-1133">Transmembrane helix</keyword>
<protein>
    <recommendedName>
        <fullName evidence="9">Protein ECM3</fullName>
    </recommendedName>
</protein>
<evidence type="ECO:0008006" key="9">
    <source>
        <dbReference type="Google" id="ProtNLM"/>
    </source>
</evidence>
<comment type="subcellular location">
    <subcellularLocation>
        <location evidence="1">Membrane</location>
        <topology evidence="1">Multi-pass membrane protein</topology>
    </subcellularLocation>
</comment>
<evidence type="ECO:0000256" key="1">
    <source>
        <dbReference type="ARBA" id="ARBA00004141"/>
    </source>
</evidence>
<proteinExistence type="predicted"/>
<reference evidence="7 8" key="1">
    <citation type="journal article" date="2011" name="Proc. Natl. Acad. Sci. U.S.A.">
        <title>Evolutionary erosion of yeast sex chromosomes by mating-type switching accidents.</title>
        <authorList>
            <person name="Gordon J.L."/>
            <person name="Armisen D."/>
            <person name="Proux-Wera E."/>
            <person name="Oheigeartaigh S.S."/>
            <person name="Byrne K.P."/>
            <person name="Wolfe K.H."/>
        </authorList>
    </citation>
    <scope>NUCLEOTIDE SEQUENCE [LARGE SCALE GENOMIC DNA]</scope>
    <source>
        <strain evidence="8">ATCC 22294 / BCRC 22015 / CBS 2517 / CECT 1963 / NBRC 1671 / NRRL Y-8276</strain>
    </source>
</reference>
<feature type="transmembrane region" description="Helical" evidence="6">
    <location>
        <begin position="315"/>
        <end position="339"/>
    </location>
</feature>
<evidence type="ECO:0000313" key="7">
    <source>
        <dbReference type="EMBL" id="CCF59613.1"/>
    </source>
</evidence>
<dbReference type="Proteomes" id="UP000005220">
    <property type="component" value="Chromosome 8"/>
</dbReference>
<feature type="region of interest" description="Disordered" evidence="5">
    <location>
        <begin position="180"/>
        <end position="227"/>
    </location>
</feature>
<organism evidence="7 8">
    <name type="scientific">Kazachstania africana (strain ATCC 22294 / BCRC 22015 / CBS 2517 / CECT 1963 / NBRC 1671 / NRRL Y-8276)</name>
    <name type="common">Yeast</name>
    <name type="synonym">Kluyveromyces africanus</name>
    <dbReference type="NCBI Taxonomy" id="1071382"/>
    <lineage>
        <taxon>Eukaryota</taxon>
        <taxon>Fungi</taxon>
        <taxon>Dikarya</taxon>
        <taxon>Ascomycota</taxon>
        <taxon>Saccharomycotina</taxon>
        <taxon>Saccharomycetes</taxon>
        <taxon>Saccharomycetales</taxon>
        <taxon>Saccharomycetaceae</taxon>
        <taxon>Kazachstania</taxon>
    </lineage>
</organism>
<feature type="compositionally biased region" description="Basic and acidic residues" evidence="5">
    <location>
        <begin position="218"/>
        <end position="227"/>
    </location>
</feature>
<feature type="compositionally biased region" description="Polar residues" evidence="5">
    <location>
        <begin position="270"/>
        <end position="280"/>
    </location>
</feature>
<dbReference type="PANTHER" id="PTHR31274">
    <property type="entry name" value="PROTEIN ECM3"/>
    <property type="match status" value="1"/>
</dbReference>
<feature type="region of interest" description="Disordered" evidence="5">
    <location>
        <begin position="252"/>
        <end position="280"/>
    </location>
</feature>
<feature type="transmembrane region" description="Helical" evidence="6">
    <location>
        <begin position="471"/>
        <end position="494"/>
    </location>
</feature>
<dbReference type="Pfam" id="PF03547">
    <property type="entry name" value="Mem_trans"/>
    <property type="match status" value="1"/>
</dbReference>
<gene>
    <name evidence="7" type="primary">KAFR0H02040</name>
    <name evidence="7" type="ORF">KAFR_0H02040</name>
</gene>
<feature type="transmembrane region" description="Helical" evidence="6">
    <location>
        <begin position="72"/>
        <end position="91"/>
    </location>
</feature>
<feature type="compositionally biased region" description="Polar residues" evidence="5">
    <location>
        <begin position="204"/>
        <end position="217"/>
    </location>
</feature>
<keyword evidence="4 6" id="KW-0472">Membrane</keyword>
<feature type="transmembrane region" description="Helical" evidence="6">
    <location>
        <begin position="15"/>
        <end position="34"/>
    </location>
</feature>
<dbReference type="AlphaFoldDB" id="H2AZ57"/>
<dbReference type="EMBL" id="HE650828">
    <property type="protein sequence ID" value="CCF59613.1"/>
    <property type="molecule type" value="Genomic_DNA"/>
</dbReference>
<dbReference type="GeneID" id="13883414"/>
<evidence type="ECO:0000256" key="5">
    <source>
        <dbReference type="SAM" id="MobiDB-lite"/>
    </source>
</evidence>
<evidence type="ECO:0000313" key="8">
    <source>
        <dbReference type="Proteomes" id="UP000005220"/>
    </source>
</evidence>
<dbReference type="GO" id="GO:0055085">
    <property type="term" value="P:transmembrane transport"/>
    <property type="evidence" value="ECO:0007669"/>
    <property type="project" value="InterPro"/>
</dbReference>
<evidence type="ECO:0000256" key="4">
    <source>
        <dbReference type="ARBA" id="ARBA00023136"/>
    </source>
</evidence>
<evidence type="ECO:0000256" key="3">
    <source>
        <dbReference type="ARBA" id="ARBA00022989"/>
    </source>
</evidence>
<keyword evidence="2 6" id="KW-0812">Transmembrane</keyword>
<dbReference type="PANTHER" id="PTHR31274:SF1">
    <property type="entry name" value="AGL149CP"/>
    <property type="match status" value="1"/>
</dbReference>
<dbReference type="InterPro" id="IPR004776">
    <property type="entry name" value="Mem_transp_PIN-like"/>
</dbReference>
<keyword evidence="8" id="KW-1185">Reference proteome</keyword>
<dbReference type="InterPro" id="IPR040254">
    <property type="entry name" value="Ecm3-like"/>
</dbReference>
<dbReference type="GO" id="GO:0016020">
    <property type="term" value="C:membrane"/>
    <property type="evidence" value="ECO:0007669"/>
    <property type="project" value="UniProtKB-SubCell"/>
</dbReference>
<feature type="compositionally biased region" description="Polar residues" evidence="5">
    <location>
        <begin position="183"/>
        <end position="192"/>
    </location>
</feature>
<dbReference type="KEGG" id="kaf:KAFR_0H02040"/>
<feature type="transmembrane region" description="Helical" evidence="6">
    <location>
        <begin position="369"/>
        <end position="387"/>
    </location>
</feature>
<evidence type="ECO:0000256" key="6">
    <source>
        <dbReference type="SAM" id="Phobius"/>
    </source>
</evidence>
<feature type="transmembrane region" description="Helical" evidence="6">
    <location>
        <begin position="399"/>
        <end position="420"/>
    </location>
</feature>
<feature type="transmembrane region" description="Helical" evidence="6">
    <location>
        <begin position="103"/>
        <end position="122"/>
    </location>
</feature>
<dbReference type="RefSeq" id="XP_003958748.1">
    <property type="nucleotide sequence ID" value="XM_003958699.1"/>
</dbReference>
<dbReference type="OrthoDB" id="435607at2759"/>
<sequence>MTVSLGEAIYIALKPILKIYLIIFIGFILARLNIISLANSKCISSVIVNCLLPCLTFSKIVLYISWKDIKTVGVIILSALVMFAFGAFGSLVINKVSPVPKHFFWGLIFAGAFPNISDIPIAYVESISNGAIFSEETAEKGTAYSCIFLFIQTFMTMNLSCWKVLGWDFKDEMDTDVNDIESNKANTGNDASIQVRPEHDMNDSHSTLKSFDSSNGRFSDDMEKMGSHDRIGRTHTEISSSHSKLNESLHDFNEKETNNNGNGQFEGDLTSEQPSKSSRITRYIPYSQTKHFFKKINHSTSNFVQKHHLGWFSDFLLNFISPKALGCLLGIIVALIPWLQAVFSTSYVHVHQAPDGEAVLNFVMDTAEYLGQASVPMGLLLLGGSLARLEVHRMSKGYLTSAVLFTILELVLGPIIGVLWTNRLYKINWLDTEIEKFNMIITWAMPCSTSQIYYTTYFTPVNGPHQQLDCLAVLYICQYAVLFISLSITVTYGLKVNLGL</sequence>
<dbReference type="InParanoid" id="H2AZ57"/>
<feature type="transmembrane region" description="Helical" evidence="6">
    <location>
        <begin position="46"/>
        <end position="66"/>
    </location>
</feature>
<name>H2AZ57_KAZAF</name>
<evidence type="ECO:0000256" key="2">
    <source>
        <dbReference type="ARBA" id="ARBA00022692"/>
    </source>
</evidence>
<feature type="transmembrane region" description="Helical" evidence="6">
    <location>
        <begin position="440"/>
        <end position="459"/>
    </location>
</feature>
<feature type="transmembrane region" description="Helical" evidence="6">
    <location>
        <begin position="142"/>
        <end position="165"/>
    </location>
</feature>
<accession>H2AZ57</accession>
<dbReference type="eggNOG" id="ENOG502QU6H">
    <property type="taxonomic scope" value="Eukaryota"/>
</dbReference>
<dbReference type="HOGENOM" id="CLU_021924_0_1_1"/>